<proteinExistence type="predicted"/>
<dbReference type="PROSITE" id="PS50082">
    <property type="entry name" value="WD_REPEATS_2"/>
    <property type="match status" value="2"/>
</dbReference>
<keyword evidence="2" id="KW-0677">Repeat</keyword>
<dbReference type="AlphaFoldDB" id="A0A4P9YKW2"/>
<dbReference type="EMBL" id="ML005211">
    <property type="protein sequence ID" value="RKP19511.1"/>
    <property type="molecule type" value="Genomic_DNA"/>
</dbReference>
<evidence type="ECO:0000256" key="3">
    <source>
        <dbReference type="PROSITE-ProRule" id="PRU00221"/>
    </source>
</evidence>
<evidence type="ECO:0000256" key="2">
    <source>
        <dbReference type="ARBA" id="ARBA00022737"/>
    </source>
</evidence>
<dbReference type="InterPro" id="IPR001680">
    <property type="entry name" value="WD40_rpt"/>
</dbReference>
<dbReference type="Proteomes" id="UP000281549">
    <property type="component" value="Unassembled WGS sequence"/>
</dbReference>
<dbReference type="Gene3D" id="2.130.10.10">
    <property type="entry name" value="YVTN repeat-like/Quinoprotein amine dehydrogenase"/>
    <property type="match status" value="1"/>
</dbReference>
<evidence type="ECO:0000313" key="4">
    <source>
        <dbReference type="EMBL" id="RKP19511.1"/>
    </source>
</evidence>
<reference evidence="5" key="1">
    <citation type="journal article" date="2018" name="Nat. Microbiol.">
        <title>Leveraging single-cell genomics to expand the fungal tree of life.</title>
        <authorList>
            <person name="Ahrendt S.R."/>
            <person name="Quandt C.A."/>
            <person name="Ciobanu D."/>
            <person name="Clum A."/>
            <person name="Salamov A."/>
            <person name="Andreopoulos B."/>
            <person name="Cheng J.F."/>
            <person name="Woyke T."/>
            <person name="Pelin A."/>
            <person name="Henrissat B."/>
            <person name="Reynolds N.K."/>
            <person name="Benny G.L."/>
            <person name="Smith M.E."/>
            <person name="James T.Y."/>
            <person name="Grigoriev I.V."/>
        </authorList>
    </citation>
    <scope>NUCLEOTIDE SEQUENCE [LARGE SCALE GENOMIC DNA]</scope>
    <source>
        <strain evidence="5">CSF55</strain>
    </source>
</reference>
<evidence type="ECO:0000256" key="1">
    <source>
        <dbReference type="ARBA" id="ARBA00022574"/>
    </source>
</evidence>
<dbReference type="InterPro" id="IPR036322">
    <property type="entry name" value="WD40_repeat_dom_sf"/>
</dbReference>
<accession>A0A4P9YKW2</accession>
<sequence>LALATETWISLWNLETYQKTCDLGKSGSFFHKDIIRDIKFSNNGDILATGSNDSKIILWHFESQKGSGKLSGHLGPVLSLMFSDDDRFLFSSSIDGKILIWDWDSGDII</sequence>
<dbReference type="Pfam" id="PF00400">
    <property type="entry name" value="WD40"/>
    <property type="match status" value="2"/>
</dbReference>
<feature type="repeat" description="WD" evidence="3">
    <location>
        <begin position="70"/>
        <end position="109"/>
    </location>
</feature>
<dbReference type="PROSITE" id="PS50294">
    <property type="entry name" value="WD_REPEATS_REGION"/>
    <property type="match status" value="2"/>
</dbReference>
<dbReference type="PANTHER" id="PTHR19848">
    <property type="entry name" value="WD40 REPEAT PROTEIN"/>
    <property type="match status" value="1"/>
</dbReference>
<feature type="repeat" description="WD" evidence="3">
    <location>
        <begin position="31"/>
        <end position="69"/>
    </location>
</feature>
<keyword evidence="1 3" id="KW-0853">WD repeat</keyword>
<dbReference type="PANTHER" id="PTHR19848:SF8">
    <property type="entry name" value="F-BOX AND WD REPEAT DOMAIN CONTAINING 7"/>
    <property type="match status" value="1"/>
</dbReference>
<evidence type="ECO:0000313" key="5">
    <source>
        <dbReference type="Proteomes" id="UP000281549"/>
    </source>
</evidence>
<feature type="non-terminal residue" evidence="4">
    <location>
        <position position="109"/>
    </location>
</feature>
<dbReference type="SUPFAM" id="SSF50978">
    <property type="entry name" value="WD40 repeat-like"/>
    <property type="match status" value="1"/>
</dbReference>
<organism evidence="4 5">
    <name type="scientific">Rozella allomycis (strain CSF55)</name>
    <dbReference type="NCBI Taxonomy" id="988480"/>
    <lineage>
        <taxon>Eukaryota</taxon>
        <taxon>Fungi</taxon>
        <taxon>Fungi incertae sedis</taxon>
        <taxon>Cryptomycota</taxon>
        <taxon>Cryptomycota incertae sedis</taxon>
        <taxon>Rozella</taxon>
    </lineage>
</organism>
<feature type="non-terminal residue" evidence="4">
    <location>
        <position position="1"/>
    </location>
</feature>
<dbReference type="InterPro" id="IPR015943">
    <property type="entry name" value="WD40/YVTN_repeat-like_dom_sf"/>
</dbReference>
<name>A0A4P9YKW2_ROZAC</name>
<dbReference type="SMART" id="SM00320">
    <property type="entry name" value="WD40"/>
    <property type="match status" value="2"/>
</dbReference>
<gene>
    <name evidence="4" type="ORF">ROZALSC1DRAFT_7694</name>
</gene>
<protein>
    <submittedName>
        <fullName evidence="4">WD40 repeat-like protein</fullName>
    </submittedName>
</protein>